<dbReference type="GO" id="GO:0005634">
    <property type="term" value="C:nucleus"/>
    <property type="evidence" value="ECO:0007669"/>
    <property type="project" value="UniProtKB-SubCell"/>
</dbReference>
<keyword evidence="2" id="KW-0805">Transcription regulation</keyword>
<dbReference type="InterPro" id="IPR051089">
    <property type="entry name" value="prtT"/>
</dbReference>
<evidence type="ECO:0000256" key="5">
    <source>
        <dbReference type="ARBA" id="ARBA00023242"/>
    </source>
</evidence>
<gene>
    <name evidence="7" type="ORF">M409DRAFT_61714</name>
</gene>
<keyword evidence="5" id="KW-0539">Nucleus</keyword>
<dbReference type="EMBL" id="ML993678">
    <property type="protein sequence ID" value="KAF2158371.1"/>
    <property type="molecule type" value="Genomic_DNA"/>
</dbReference>
<dbReference type="RefSeq" id="XP_033659260.1">
    <property type="nucleotide sequence ID" value="XM_033814850.1"/>
</dbReference>
<organism evidence="7 8">
    <name type="scientific">Zasmidium cellare ATCC 36951</name>
    <dbReference type="NCBI Taxonomy" id="1080233"/>
    <lineage>
        <taxon>Eukaryota</taxon>
        <taxon>Fungi</taxon>
        <taxon>Dikarya</taxon>
        <taxon>Ascomycota</taxon>
        <taxon>Pezizomycotina</taxon>
        <taxon>Dothideomycetes</taxon>
        <taxon>Dothideomycetidae</taxon>
        <taxon>Mycosphaerellales</taxon>
        <taxon>Mycosphaerellaceae</taxon>
        <taxon>Zasmidium</taxon>
    </lineage>
</organism>
<evidence type="ECO:0000313" key="7">
    <source>
        <dbReference type="EMBL" id="KAF2158371.1"/>
    </source>
</evidence>
<reference evidence="7" key="1">
    <citation type="journal article" date="2020" name="Stud. Mycol.">
        <title>101 Dothideomycetes genomes: a test case for predicting lifestyles and emergence of pathogens.</title>
        <authorList>
            <person name="Haridas S."/>
            <person name="Albert R."/>
            <person name="Binder M."/>
            <person name="Bloem J."/>
            <person name="Labutti K."/>
            <person name="Salamov A."/>
            <person name="Andreopoulos B."/>
            <person name="Baker S."/>
            <person name="Barry K."/>
            <person name="Bills G."/>
            <person name="Bluhm B."/>
            <person name="Cannon C."/>
            <person name="Castanera R."/>
            <person name="Culley D."/>
            <person name="Daum C."/>
            <person name="Ezra D."/>
            <person name="Gonzalez J."/>
            <person name="Henrissat B."/>
            <person name="Kuo A."/>
            <person name="Liang C."/>
            <person name="Lipzen A."/>
            <person name="Lutzoni F."/>
            <person name="Magnuson J."/>
            <person name="Mondo S."/>
            <person name="Nolan M."/>
            <person name="Ohm R."/>
            <person name="Pangilinan J."/>
            <person name="Park H.-J."/>
            <person name="Ramirez L."/>
            <person name="Alfaro M."/>
            <person name="Sun H."/>
            <person name="Tritt A."/>
            <person name="Yoshinaga Y."/>
            <person name="Zwiers L.-H."/>
            <person name="Turgeon B."/>
            <person name="Goodwin S."/>
            <person name="Spatafora J."/>
            <person name="Crous P."/>
            <person name="Grigoriev I."/>
        </authorList>
    </citation>
    <scope>NUCLEOTIDE SEQUENCE</scope>
    <source>
        <strain evidence="7">ATCC 36951</strain>
    </source>
</reference>
<evidence type="ECO:0000313" key="8">
    <source>
        <dbReference type="Proteomes" id="UP000799537"/>
    </source>
</evidence>
<feature type="compositionally biased region" description="Gly residues" evidence="6">
    <location>
        <begin position="52"/>
        <end position="65"/>
    </location>
</feature>
<evidence type="ECO:0000256" key="6">
    <source>
        <dbReference type="SAM" id="MobiDB-lite"/>
    </source>
</evidence>
<evidence type="ECO:0000256" key="3">
    <source>
        <dbReference type="ARBA" id="ARBA00023125"/>
    </source>
</evidence>
<dbReference type="OrthoDB" id="3163292at2759"/>
<dbReference type="PANTHER" id="PTHR31845:SF21">
    <property type="entry name" value="REGULATORY PROTEIN LEU3"/>
    <property type="match status" value="1"/>
</dbReference>
<keyword evidence="8" id="KW-1185">Reference proteome</keyword>
<dbReference type="GO" id="GO:0000981">
    <property type="term" value="F:DNA-binding transcription factor activity, RNA polymerase II-specific"/>
    <property type="evidence" value="ECO:0007669"/>
    <property type="project" value="TreeGrafter"/>
</dbReference>
<comment type="subcellular location">
    <subcellularLocation>
        <location evidence="1">Nucleus</location>
    </subcellularLocation>
</comment>
<keyword evidence="4" id="KW-0804">Transcription</keyword>
<dbReference type="GO" id="GO:0000976">
    <property type="term" value="F:transcription cis-regulatory region binding"/>
    <property type="evidence" value="ECO:0007669"/>
    <property type="project" value="TreeGrafter"/>
</dbReference>
<protein>
    <recommendedName>
        <fullName evidence="9">Transcription factor domain-containing protein</fullName>
    </recommendedName>
</protein>
<feature type="region of interest" description="Disordered" evidence="6">
    <location>
        <begin position="51"/>
        <end position="76"/>
    </location>
</feature>
<dbReference type="GeneID" id="54568122"/>
<name>A0A6A6BUF7_ZASCE</name>
<keyword evidence="3" id="KW-0238">DNA-binding</keyword>
<dbReference type="PANTHER" id="PTHR31845">
    <property type="entry name" value="FINGER DOMAIN PROTEIN, PUTATIVE-RELATED"/>
    <property type="match status" value="1"/>
</dbReference>
<accession>A0A6A6BUF7</accession>
<evidence type="ECO:0000256" key="2">
    <source>
        <dbReference type="ARBA" id="ARBA00023015"/>
    </source>
</evidence>
<dbReference type="Proteomes" id="UP000799537">
    <property type="component" value="Unassembled WGS sequence"/>
</dbReference>
<sequence length="636" mass="69802">MACVECRQQKVRSCPRCPHAPSFLPSFLPFFLSFLPSATAAAAKLRERVSVDGGGSIGDGGGGGGDGDDNGSTHSPVHTFLNDAVDLLTDAIPADQPTSGGIMLPGDATDISSSAADAVPVALPNQTTPAATWWQVQDVPPPTADRSIGDLRVAAREIDECFALFIQDCLSYVPLVPSPMHPNICYAQSPLLFWTIVAIGSRKYTENPTLVILLGPKVSSMAKMAIFRQEPVLMTLQAFVLLCAWPMPFHALSDDITSILAAAALQLAAVAGLHIRGNGQEFSRTKVSDDADQTTARGRLRRRDCNTRRHLLITRGLIRVITTNGTPPLMMPDTYHIALSPSDQVLSPSLVLQKSVSELLTTAILDLQKYALPLPYATLQGVLDPMIESAVASIRQLDQSQASPLDVFYVQAAELHILSFHLFKHRSAISAEVLTGMYNLAITMVEQILVINETSRVAECGPSFIARFLHSAAVAILRISRSDLKDQLDLERGRRAYFALIIFHRRHAVRQDDAFARFSIILTNLWTSSRIFKTSNGSFASLTVRSRARLGMSMVYDCFWWWRQEYGWQASVYEHAEGGRRGFPLPGSHQSPSEPFLDEDESMLSNFTTMADLEWPAFDCLMGDEWPPVGAEINML</sequence>
<evidence type="ECO:0008006" key="9">
    <source>
        <dbReference type="Google" id="ProtNLM"/>
    </source>
</evidence>
<dbReference type="AlphaFoldDB" id="A0A6A6BUF7"/>
<evidence type="ECO:0000256" key="4">
    <source>
        <dbReference type="ARBA" id="ARBA00023163"/>
    </source>
</evidence>
<evidence type="ECO:0000256" key="1">
    <source>
        <dbReference type="ARBA" id="ARBA00004123"/>
    </source>
</evidence>
<proteinExistence type="predicted"/>